<feature type="chain" id="PRO_5039949193" description="Porin" evidence="1">
    <location>
        <begin position="27"/>
        <end position="368"/>
    </location>
</feature>
<evidence type="ECO:0000313" key="3">
    <source>
        <dbReference type="Proteomes" id="UP001055804"/>
    </source>
</evidence>
<sequence length="368" mass="39245">MKLLHPGAGAVLVASLAFGAAQPAFAETSYPHVTGEVTVEVESDVVYKSDAAGGEVSDTYLIIDAYFQTYFTESWSLVTYFYLEPTTGLNAGEDRFFTDEGGYVEELYISYEDDWGRAWAGKFDVNFGSAHTNAPGIYGTNFAEDYQILEQLGGGVQFSLSPQPSIMGEVSLSVAAFFADRTILSESWPENRGRLRKSAGGAGNTSGPQSFAIALDGAELPTVPGFTYHLGMMYRAGGQGDPKDEMSLVLGGSQEYTLGESTSLYVIGELARVANQFGTDDDASYATLGAQLDFLDGFNVNATGAYRHVKFGGGGDTDDLLFTAGAGYTMPVGPGDLSFDLGWRYGDEFGVQTETVGALLSYTIAFGD</sequence>
<accession>A0A9J6PBS4</accession>
<dbReference type="RefSeq" id="WP_269332652.1">
    <property type="nucleotide sequence ID" value="NZ_JAMZFT010000002.1"/>
</dbReference>
<dbReference type="AlphaFoldDB" id="A0A9J6PBS4"/>
<feature type="signal peptide" evidence="1">
    <location>
        <begin position="1"/>
        <end position="26"/>
    </location>
</feature>
<proteinExistence type="predicted"/>
<keyword evidence="3" id="KW-1185">Reference proteome</keyword>
<protein>
    <recommendedName>
        <fullName evidence="4">Porin</fullName>
    </recommendedName>
</protein>
<reference evidence="2" key="1">
    <citation type="submission" date="2022-06" db="EMBL/GenBank/DDBJ databases">
        <title>Isolation and Genomics of Futiania mangrovii gen. nov., sp. nov., a Rare and Metabolically-versatile member in the Class Alphaproteobacteria.</title>
        <authorList>
            <person name="Liu L."/>
            <person name="Huang W.-C."/>
            <person name="Pan J."/>
            <person name="Li J."/>
            <person name="Huang Y."/>
            <person name="Du H."/>
            <person name="Liu Y."/>
            <person name="Li M."/>
        </authorList>
    </citation>
    <scope>NUCLEOTIDE SEQUENCE</scope>
    <source>
        <strain evidence="2">FT118</strain>
    </source>
</reference>
<comment type="caution">
    <text evidence="2">The sequence shown here is derived from an EMBL/GenBank/DDBJ whole genome shotgun (WGS) entry which is preliminary data.</text>
</comment>
<name>A0A9J6PBS4_9PROT</name>
<evidence type="ECO:0008006" key="4">
    <source>
        <dbReference type="Google" id="ProtNLM"/>
    </source>
</evidence>
<evidence type="ECO:0000313" key="2">
    <source>
        <dbReference type="EMBL" id="MCP1336701.1"/>
    </source>
</evidence>
<dbReference type="SUPFAM" id="SSF56935">
    <property type="entry name" value="Porins"/>
    <property type="match status" value="1"/>
</dbReference>
<keyword evidence="1" id="KW-0732">Signal</keyword>
<dbReference type="EMBL" id="JAMZFT010000002">
    <property type="protein sequence ID" value="MCP1336701.1"/>
    <property type="molecule type" value="Genomic_DNA"/>
</dbReference>
<gene>
    <name evidence="2" type="ORF">NJQ99_09805</name>
</gene>
<evidence type="ECO:0000256" key="1">
    <source>
        <dbReference type="SAM" id="SignalP"/>
    </source>
</evidence>
<organism evidence="2 3">
    <name type="scientific">Futiania mangrovi</name>
    <dbReference type="NCBI Taxonomy" id="2959716"/>
    <lineage>
        <taxon>Bacteria</taxon>
        <taxon>Pseudomonadati</taxon>
        <taxon>Pseudomonadota</taxon>
        <taxon>Alphaproteobacteria</taxon>
        <taxon>Futianiales</taxon>
        <taxon>Futianiaceae</taxon>
        <taxon>Futiania</taxon>
    </lineage>
</organism>
<dbReference type="Proteomes" id="UP001055804">
    <property type="component" value="Unassembled WGS sequence"/>
</dbReference>